<name>A0ABP1FQL2_9CHLO</name>
<feature type="region of interest" description="Disordered" evidence="1">
    <location>
        <begin position="307"/>
        <end position="348"/>
    </location>
</feature>
<keyword evidence="2" id="KW-1133">Transmembrane helix</keyword>
<feature type="transmembrane region" description="Helical" evidence="2">
    <location>
        <begin position="193"/>
        <end position="217"/>
    </location>
</feature>
<accession>A0ABP1FQL2</accession>
<dbReference type="Proteomes" id="UP001497392">
    <property type="component" value="Unassembled WGS sequence"/>
</dbReference>
<keyword evidence="2" id="KW-0812">Transmembrane</keyword>
<protein>
    <submittedName>
        <fullName evidence="3">G4542 protein</fullName>
    </submittedName>
</protein>
<evidence type="ECO:0000256" key="1">
    <source>
        <dbReference type="SAM" id="MobiDB-lite"/>
    </source>
</evidence>
<feature type="transmembrane region" description="Helical" evidence="2">
    <location>
        <begin position="94"/>
        <end position="118"/>
    </location>
</feature>
<organism evidence="3 4">
    <name type="scientific">Coccomyxa viridis</name>
    <dbReference type="NCBI Taxonomy" id="1274662"/>
    <lineage>
        <taxon>Eukaryota</taxon>
        <taxon>Viridiplantae</taxon>
        <taxon>Chlorophyta</taxon>
        <taxon>core chlorophytes</taxon>
        <taxon>Trebouxiophyceae</taxon>
        <taxon>Trebouxiophyceae incertae sedis</taxon>
        <taxon>Coccomyxaceae</taxon>
        <taxon>Coccomyxa</taxon>
    </lineage>
</organism>
<keyword evidence="4" id="KW-1185">Reference proteome</keyword>
<feature type="compositionally biased region" description="Polar residues" evidence="1">
    <location>
        <begin position="56"/>
        <end position="72"/>
    </location>
</feature>
<keyword evidence="2" id="KW-0472">Membrane</keyword>
<gene>
    <name evidence="3" type="primary">g4542</name>
    <name evidence="3" type="ORF">VP750_LOCUS3870</name>
</gene>
<evidence type="ECO:0000256" key="2">
    <source>
        <dbReference type="SAM" id="Phobius"/>
    </source>
</evidence>
<feature type="transmembrane region" description="Helical" evidence="2">
    <location>
        <begin position="273"/>
        <end position="295"/>
    </location>
</feature>
<feature type="region of interest" description="Disordered" evidence="1">
    <location>
        <begin position="24"/>
        <end position="74"/>
    </location>
</feature>
<comment type="caution">
    <text evidence="3">The sequence shown here is derived from an EMBL/GenBank/DDBJ whole genome shotgun (WGS) entry which is preliminary data.</text>
</comment>
<sequence length="348" mass="36745">MSIPDTSLMGNVKLQHAVIRKESGTGALSSGPASEHGLTSAAAPSAAKRRTALAPQQANSQPKMGGRSSKQSQVEHREVSAGCCARFGKVMCSIILAVILLITAALSACALLACRYQFWTYLQDSSASPPYTLRSGWLEFTHTASNYNITSTKDTLSSNFTGAVDNAFSTFQQTKGSLLAGGNPRLTEISQDLYIIGLIAAAACALSVVMGVIYFLFTLCGGAGSHICCAAVPVGIIVIGMQLAYYGAAAIKVRDYTRKDTGGKATYTPIPDWGWILETVAGVLWLIIAAISACVPAMRRREVIEHQPTGAMTGQGPPGPGAPARYSNIDAEQPNTTRYGTARRGRAY</sequence>
<dbReference type="EMBL" id="CAXHTA020000006">
    <property type="protein sequence ID" value="CAL5222211.1"/>
    <property type="molecule type" value="Genomic_DNA"/>
</dbReference>
<reference evidence="3 4" key="1">
    <citation type="submission" date="2024-06" db="EMBL/GenBank/DDBJ databases">
        <authorList>
            <person name="Kraege A."/>
            <person name="Thomma B."/>
        </authorList>
    </citation>
    <scope>NUCLEOTIDE SEQUENCE [LARGE SCALE GENOMIC DNA]</scope>
</reference>
<evidence type="ECO:0000313" key="3">
    <source>
        <dbReference type="EMBL" id="CAL5222211.1"/>
    </source>
</evidence>
<proteinExistence type="predicted"/>
<feature type="transmembrane region" description="Helical" evidence="2">
    <location>
        <begin position="229"/>
        <end position="253"/>
    </location>
</feature>
<evidence type="ECO:0000313" key="4">
    <source>
        <dbReference type="Proteomes" id="UP001497392"/>
    </source>
</evidence>